<protein>
    <submittedName>
        <fullName evidence="2">Uncharacterized protein</fullName>
    </submittedName>
</protein>
<organism evidence="2 3">
    <name type="scientific">Botryotinia fuckeliana (strain T4)</name>
    <name type="common">Noble rot fungus</name>
    <name type="synonym">Botrytis cinerea</name>
    <dbReference type="NCBI Taxonomy" id="999810"/>
    <lineage>
        <taxon>Eukaryota</taxon>
        <taxon>Fungi</taxon>
        <taxon>Dikarya</taxon>
        <taxon>Ascomycota</taxon>
        <taxon>Pezizomycotina</taxon>
        <taxon>Leotiomycetes</taxon>
        <taxon>Helotiales</taxon>
        <taxon>Sclerotiniaceae</taxon>
        <taxon>Botrytis</taxon>
    </lineage>
</organism>
<dbReference type="InParanoid" id="G2XYQ3"/>
<sequence>MYRIDLKKPDGDTTGEGSLGFRSGRMNRNLYQLKDAYVVRREVPIIQFQKRTP</sequence>
<reference evidence="3" key="1">
    <citation type="journal article" date="2011" name="PLoS Genet.">
        <title>Genomic analysis of the necrotrophic fungal pathogens Sclerotinia sclerotiorum and Botrytis cinerea.</title>
        <authorList>
            <person name="Amselem J."/>
            <person name="Cuomo C.A."/>
            <person name="van Kan J.A."/>
            <person name="Viaud M."/>
            <person name="Benito E.P."/>
            <person name="Couloux A."/>
            <person name="Coutinho P.M."/>
            <person name="de Vries R.P."/>
            <person name="Dyer P.S."/>
            <person name="Fillinger S."/>
            <person name="Fournier E."/>
            <person name="Gout L."/>
            <person name="Hahn M."/>
            <person name="Kohn L."/>
            <person name="Lapalu N."/>
            <person name="Plummer K.M."/>
            <person name="Pradier J.M."/>
            <person name="Quevillon E."/>
            <person name="Sharon A."/>
            <person name="Simon A."/>
            <person name="ten Have A."/>
            <person name="Tudzynski B."/>
            <person name="Tudzynski P."/>
            <person name="Wincker P."/>
            <person name="Andrew M."/>
            <person name="Anthouard V."/>
            <person name="Beever R.E."/>
            <person name="Beffa R."/>
            <person name="Benoit I."/>
            <person name="Bouzid O."/>
            <person name="Brault B."/>
            <person name="Chen Z."/>
            <person name="Choquer M."/>
            <person name="Collemare J."/>
            <person name="Cotton P."/>
            <person name="Danchin E.G."/>
            <person name="Da Silva C."/>
            <person name="Gautier A."/>
            <person name="Giraud C."/>
            <person name="Giraud T."/>
            <person name="Gonzalez C."/>
            <person name="Grossetete S."/>
            <person name="Guldener U."/>
            <person name="Henrissat B."/>
            <person name="Howlett B.J."/>
            <person name="Kodira C."/>
            <person name="Kretschmer M."/>
            <person name="Lappartient A."/>
            <person name="Leroch M."/>
            <person name="Levis C."/>
            <person name="Mauceli E."/>
            <person name="Neuveglise C."/>
            <person name="Oeser B."/>
            <person name="Pearson M."/>
            <person name="Poulain J."/>
            <person name="Poussereau N."/>
            <person name="Quesneville H."/>
            <person name="Rascle C."/>
            <person name="Schumacher J."/>
            <person name="Segurens B."/>
            <person name="Sexton A."/>
            <person name="Silva E."/>
            <person name="Sirven C."/>
            <person name="Soanes D.M."/>
            <person name="Talbot N.J."/>
            <person name="Templeton M."/>
            <person name="Yandava C."/>
            <person name="Yarden O."/>
            <person name="Zeng Q."/>
            <person name="Rollins J.A."/>
            <person name="Lebrun M.H."/>
            <person name="Dickman M."/>
        </authorList>
    </citation>
    <scope>NUCLEOTIDE SEQUENCE [LARGE SCALE GENOMIC DNA]</scope>
    <source>
        <strain evidence="3">T4</strain>
    </source>
</reference>
<dbReference type="Proteomes" id="UP000008177">
    <property type="component" value="Unplaced contigs"/>
</dbReference>
<evidence type="ECO:0000256" key="1">
    <source>
        <dbReference type="SAM" id="MobiDB-lite"/>
    </source>
</evidence>
<proteinExistence type="predicted"/>
<evidence type="ECO:0000313" key="3">
    <source>
        <dbReference type="Proteomes" id="UP000008177"/>
    </source>
</evidence>
<dbReference type="AlphaFoldDB" id="G2XYQ3"/>
<dbReference type="HOGENOM" id="CLU_3068374_0_0_1"/>
<gene>
    <name evidence="2" type="ORF">BofuT4_uP046080.1</name>
</gene>
<accession>G2XYQ3</accession>
<evidence type="ECO:0000313" key="2">
    <source>
        <dbReference type="EMBL" id="CCD45590.1"/>
    </source>
</evidence>
<name>G2XYQ3_BOTF4</name>
<feature type="region of interest" description="Disordered" evidence="1">
    <location>
        <begin position="1"/>
        <end position="20"/>
    </location>
</feature>
<feature type="compositionally biased region" description="Basic and acidic residues" evidence="1">
    <location>
        <begin position="1"/>
        <end position="11"/>
    </location>
</feature>
<dbReference type="EMBL" id="FQ790278">
    <property type="protein sequence ID" value="CCD45590.1"/>
    <property type="molecule type" value="Genomic_DNA"/>
</dbReference>